<accession>A0A136ITU8</accession>
<sequence length="111" mass="11115">MLSTQLVVATFAGVALAKCGVSSSKSVSKGPTPVCTTTLTTPVGPSTGCVTRCAETLISDGAVTLPCGCSTLSFTVVDSTTACPTNTACVESHIAFGTFTVTEQCYPTVAP</sequence>
<dbReference type="EMBL" id="KQ964259">
    <property type="protein sequence ID" value="KXJ88219.1"/>
    <property type="molecule type" value="Genomic_DNA"/>
</dbReference>
<protein>
    <recommendedName>
        <fullName evidence="4">Extracellular membrane protein CFEM domain-containing protein</fullName>
    </recommendedName>
</protein>
<evidence type="ECO:0000313" key="2">
    <source>
        <dbReference type="EMBL" id="KXJ88219.1"/>
    </source>
</evidence>
<dbReference type="InParanoid" id="A0A136ITU8"/>
<organism evidence="2 3">
    <name type="scientific">Microdochium bolleyi</name>
    <dbReference type="NCBI Taxonomy" id="196109"/>
    <lineage>
        <taxon>Eukaryota</taxon>
        <taxon>Fungi</taxon>
        <taxon>Dikarya</taxon>
        <taxon>Ascomycota</taxon>
        <taxon>Pezizomycotina</taxon>
        <taxon>Sordariomycetes</taxon>
        <taxon>Xylariomycetidae</taxon>
        <taxon>Xylariales</taxon>
        <taxon>Microdochiaceae</taxon>
        <taxon>Microdochium</taxon>
    </lineage>
</organism>
<keyword evidence="3" id="KW-1185">Reference proteome</keyword>
<evidence type="ECO:0000256" key="1">
    <source>
        <dbReference type="SAM" id="SignalP"/>
    </source>
</evidence>
<feature type="chain" id="PRO_5007293113" description="Extracellular membrane protein CFEM domain-containing protein" evidence="1">
    <location>
        <begin position="18"/>
        <end position="111"/>
    </location>
</feature>
<feature type="signal peptide" evidence="1">
    <location>
        <begin position="1"/>
        <end position="17"/>
    </location>
</feature>
<proteinExistence type="predicted"/>
<dbReference type="OrthoDB" id="10391969at2759"/>
<dbReference type="AlphaFoldDB" id="A0A136ITU8"/>
<keyword evidence="1" id="KW-0732">Signal</keyword>
<evidence type="ECO:0008006" key="4">
    <source>
        <dbReference type="Google" id="ProtNLM"/>
    </source>
</evidence>
<gene>
    <name evidence="2" type="ORF">Micbo1qcDRAFT_207480</name>
</gene>
<name>A0A136ITU8_9PEZI</name>
<evidence type="ECO:0000313" key="3">
    <source>
        <dbReference type="Proteomes" id="UP000070501"/>
    </source>
</evidence>
<reference evidence="3" key="1">
    <citation type="submission" date="2016-02" db="EMBL/GenBank/DDBJ databases">
        <title>Draft genome sequence of Microdochium bolleyi, a fungal endophyte of beachgrass.</title>
        <authorList>
            <consortium name="DOE Joint Genome Institute"/>
            <person name="David A.S."/>
            <person name="May G."/>
            <person name="Haridas S."/>
            <person name="Lim J."/>
            <person name="Wang M."/>
            <person name="Labutti K."/>
            <person name="Lipzen A."/>
            <person name="Barry K."/>
            <person name="Grigoriev I.V."/>
        </authorList>
    </citation>
    <scope>NUCLEOTIDE SEQUENCE [LARGE SCALE GENOMIC DNA]</scope>
    <source>
        <strain evidence="3">J235TASD1</strain>
    </source>
</reference>
<dbReference type="Proteomes" id="UP000070501">
    <property type="component" value="Unassembled WGS sequence"/>
</dbReference>